<dbReference type="OrthoDB" id="18781at2759"/>
<feature type="domain" description="Helicase C-terminal" evidence="17">
    <location>
        <begin position="1062"/>
        <end position="1220"/>
    </location>
</feature>
<comment type="subcellular location">
    <subcellularLocation>
        <location evidence="1">Nucleus</location>
    </subcellularLocation>
</comment>
<keyword evidence="19" id="KW-1185">Reference proteome</keyword>
<dbReference type="Proteomes" id="UP001153737">
    <property type="component" value="Chromosome 13"/>
</dbReference>
<evidence type="ECO:0000256" key="4">
    <source>
        <dbReference type="ARBA" id="ARBA00022801"/>
    </source>
</evidence>
<evidence type="ECO:0000256" key="10">
    <source>
        <dbReference type="ARBA" id="ARBA00034617"/>
    </source>
</evidence>
<evidence type="ECO:0000256" key="1">
    <source>
        <dbReference type="ARBA" id="ARBA00004123"/>
    </source>
</evidence>
<dbReference type="EC" id="5.6.2.4" evidence="11"/>
<dbReference type="SUPFAM" id="SSF57756">
    <property type="entry name" value="Retrovirus zinc finger-like domains"/>
    <property type="match status" value="1"/>
</dbReference>
<dbReference type="CDD" id="cd22289">
    <property type="entry name" value="RecQL4_SLD2_NTD"/>
    <property type="match status" value="1"/>
</dbReference>
<reference evidence="18" key="1">
    <citation type="submission" date="2022-01" db="EMBL/GenBank/DDBJ databases">
        <authorList>
            <person name="King R."/>
        </authorList>
    </citation>
    <scope>NUCLEOTIDE SEQUENCE</scope>
</reference>
<dbReference type="InterPro" id="IPR014001">
    <property type="entry name" value="Helicase_ATP-bd"/>
</dbReference>
<keyword evidence="9" id="KW-0539">Nucleus</keyword>
<reference evidence="18" key="2">
    <citation type="submission" date="2022-10" db="EMBL/GenBank/DDBJ databases">
        <authorList>
            <consortium name="ENA_rothamsted_submissions"/>
            <consortium name="culmorum"/>
            <person name="King R."/>
        </authorList>
    </citation>
    <scope>NUCLEOTIDE SEQUENCE</scope>
</reference>
<evidence type="ECO:0000256" key="7">
    <source>
        <dbReference type="ARBA" id="ARBA00023125"/>
    </source>
</evidence>
<dbReference type="GO" id="GO:0008270">
    <property type="term" value="F:zinc ion binding"/>
    <property type="evidence" value="ECO:0007669"/>
    <property type="project" value="UniProtKB-KW"/>
</dbReference>
<dbReference type="PROSITE" id="PS51192">
    <property type="entry name" value="HELICASE_ATP_BIND_1"/>
    <property type="match status" value="1"/>
</dbReference>
<dbReference type="FunFam" id="3.40.50.300:FF:000772">
    <property type="entry name" value="ATP-dependent DNA helicase Q4"/>
    <property type="match status" value="1"/>
</dbReference>
<evidence type="ECO:0000256" key="8">
    <source>
        <dbReference type="ARBA" id="ARBA00023235"/>
    </source>
</evidence>
<feature type="compositionally biased region" description="Polar residues" evidence="14">
    <location>
        <begin position="182"/>
        <end position="207"/>
    </location>
</feature>
<keyword evidence="6" id="KW-0067">ATP-binding</keyword>
<dbReference type="GO" id="GO:0005524">
    <property type="term" value="F:ATP binding"/>
    <property type="evidence" value="ECO:0007669"/>
    <property type="project" value="UniProtKB-KW"/>
</dbReference>
<dbReference type="Gene3D" id="4.10.60.10">
    <property type="entry name" value="Zinc finger, CCHC-type"/>
    <property type="match status" value="1"/>
</dbReference>
<dbReference type="Pfam" id="PF00098">
    <property type="entry name" value="zf-CCHC"/>
    <property type="match status" value="1"/>
</dbReference>
<keyword evidence="4" id="KW-0378">Hydrolase</keyword>
<dbReference type="GO" id="GO:0000724">
    <property type="term" value="P:double-strand break repair via homologous recombination"/>
    <property type="evidence" value="ECO:0007669"/>
    <property type="project" value="TreeGrafter"/>
</dbReference>
<evidence type="ECO:0000256" key="2">
    <source>
        <dbReference type="ARBA" id="ARBA00005446"/>
    </source>
</evidence>
<proteinExistence type="inferred from homology"/>
<keyword evidence="8" id="KW-0413">Isomerase</keyword>
<evidence type="ECO:0000256" key="13">
    <source>
        <dbReference type="PROSITE-ProRule" id="PRU00047"/>
    </source>
</evidence>
<dbReference type="Gene3D" id="1.10.10.1460">
    <property type="match status" value="1"/>
</dbReference>
<keyword evidence="13" id="KW-0862">Zinc</keyword>
<dbReference type="PANTHER" id="PTHR13710">
    <property type="entry name" value="DNA HELICASE RECQ FAMILY MEMBER"/>
    <property type="match status" value="1"/>
</dbReference>
<feature type="domain" description="Helicase ATP-binding" evidence="16">
    <location>
        <begin position="854"/>
        <end position="1031"/>
    </location>
</feature>
<dbReference type="InterPro" id="IPR027417">
    <property type="entry name" value="P-loop_NTPase"/>
</dbReference>
<dbReference type="GO" id="GO:0009378">
    <property type="term" value="F:four-way junction helicase activity"/>
    <property type="evidence" value="ECO:0007669"/>
    <property type="project" value="TreeGrafter"/>
</dbReference>
<feature type="domain" description="CCHC-type" evidence="15">
    <location>
        <begin position="700"/>
        <end position="715"/>
    </location>
</feature>
<sequence length="1523" mass="172031">MDLLEDPEIKETYDKCKYIVKVWEHKFVKKHKRIPSKLDIKDASREVRNAYRKYFQLKTAALEQSFMDVDGFDDEDDVKNEELSSNDKIGYIPGAIEENESTHTFNLTEEIPDIPNKSTLNANKLEEDKSKEVISEVWGAHLNNKKNEVKEKQSEQSKTNTNLNITKKLFCGSKFSKRNPRKSLSFSQKNKSETTFNQVSLSQPNPTTAFESEEAISLSQSDIFSENSINFSTYSETVNSQQVNIVHSVLENNHRPLKSIDSGWLERIIQETGISRENPDLPLPQNLSEASISKENVDTEATKLDYDSEDIIEESDEDCSFDSRSLHIAKKRKVDNSLVHSEILSNCASEHVLDQKATVETDYQEQGKIENAIFNEHEHDNNKMYEHDISESEAKQSSCDIEHNKSKNDESHSDSENSENKIKQLENPEKCDKGIEKKRKTAVSNPRRNAKSPKRKAKKPPSKRNTSQKNTKVETAPIEDISPRRSSRKTRVKVSLQEFPSEEEDAFHTDTDEKDPEFNLDNEKKKKIQTCSSDEEPEKHTEVITKTKKRKEKSNTSTLNKSNQKKLEDSNCETEEKKPYELEFSIKPRIVAPRYSSLKKIITQTKLSSEVPIPKSDKPEPSLIKDKRQQAKENLENKIATGRLNDNFVRIDIKKKKFVRGKTTKSFSKFKKAQWRSNKAKALSGPEMDMGGCDGGMLTCFNCGQTGHFASRCPNEKGDGLLPLNTEAEEECPFPTLEEASQMAVESNLIVRVPKVVLKETQNGVENSKNGSGDERDDDGLMNEFEGQLVLEALRLEEYVKKLDVNMYMDNVKTVEPYFKLEEDGSIMKTPPIVYETLKKFGHDSFRPGQEQAIMRILSGKSTLVTLSTGSGKSLCYQLPAHLYSLRRPCIALIVSPLVSLMDDQITGVARFLKAGCLHSNQTKAQRQKILEAVSAGELSVLLVSPEAVVAGEKQSGFGSFLRKLPPIAFACIDEAHCVSQWSHNFRPSYLMICRVLRESLGVSTILGLTATATRATRASIIQHLQIPDGEAGVISDTPLPDNLALSVSKDANRDHALLGLLTSEPFSAWHSIIVYCTRREECERVAAFLRTTLKSELPETKKRKRMSGQAEPYHAGMAASRRKSVQNAFMAGEVRIVVATVAFGMGINKADIRAVIHFNMPSSFESYVQEVGRAGRDGLPSQCHVFLHPQGADGNELRRHIHANSIDRHAIRKLLQKIFVPCSCKTACPKHEVAFSIADTVRSLDIPEENVSTLLCYLELHENKYIELLSPAYTWCKVISYGGPMEIRKMAKECPPLAMALALHKTKEGEDQNVLEFPVVDVAAAMGWESGICKHKLKNLEWTTVNNQPKRSKITVQLSDLGFHLFAPGNLSDDQLDEALDNLYSRVVDQEQKALFQLKAIHQTLQHAAKPTFRMTLSEDKDNAIKLKVREYFDSPDPLKMVEVEAPAQFNEEQLVCDVHALVSMYKDNSFTGRAVARIFHGIQSPNYPAVVWGRCKFWRRHLDKDFHAVVRIATREIIKLR</sequence>
<dbReference type="Pfam" id="PF00270">
    <property type="entry name" value="DEAD"/>
    <property type="match status" value="1"/>
</dbReference>
<dbReference type="SMART" id="SM00343">
    <property type="entry name" value="ZnF_C2HC"/>
    <property type="match status" value="1"/>
</dbReference>
<evidence type="ECO:0000259" key="16">
    <source>
        <dbReference type="PROSITE" id="PS51192"/>
    </source>
</evidence>
<dbReference type="CDD" id="cd18794">
    <property type="entry name" value="SF2_C_RecQ"/>
    <property type="match status" value="1"/>
</dbReference>
<dbReference type="Pfam" id="PF00271">
    <property type="entry name" value="Helicase_C"/>
    <property type="match status" value="1"/>
</dbReference>
<keyword evidence="3" id="KW-0547">Nucleotide-binding</keyword>
<organism evidence="18 19">
    <name type="scientific">Phaedon cochleariae</name>
    <name type="common">Mustard beetle</name>
    <dbReference type="NCBI Taxonomy" id="80249"/>
    <lineage>
        <taxon>Eukaryota</taxon>
        <taxon>Metazoa</taxon>
        <taxon>Ecdysozoa</taxon>
        <taxon>Arthropoda</taxon>
        <taxon>Hexapoda</taxon>
        <taxon>Insecta</taxon>
        <taxon>Pterygota</taxon>
        <taxon>Neoptera</taxon>
        <taxon>Endopterygota</taxon>
        <taxon>Coleoptera</taxon>
        <taxon>Polyphaga</taxon>
        <taxon>Cucujiformia</taxon>
        <taxon>Chrysomeloidea</taxon>
        <taxon>Chrysomelidae</taxon>
        <taxon>Chrysomelinae</taxon>
        <taxon>Chrysomelini</taxon>
        <taxon>Phaedon</taxon>
    </lineage>
</organism>
<accession>A0A9P0GIU6</accession>
<dbReference type="SMART" id="SM00490">
    <property type="entry name" value="HELICc"/>
    <property type="match status" value="1"/>
</dbReference>
<feature type="compositionally biased region" description="Basic residues" evidence="14">
    <location>
        <begin position="448"/>
        <end position="462"/>
    </location>
</feature>
<evidence type="ECO:0000256" key="3">
    <source>
        <dbReference type="ARBA" id="ARBA00022741"/>
    </source>
</evidence>
<evidence type="ECO:0000256" key="9">
    <source>
        <dbReference type="ARBA" id="ARBA00023242"/>
    </source>
</evidence>
<keyword evidence="5" id="KW-0347">Helicase</keyword>
<dbReference type="NCBIfam" id="TIGR00614">
    <property type="entry name" value="recQ_fam"/>
    <property type="match status" value="1"/>
</dbReference>
<comment type="similarity">
    <text evidence="2">Belongs to the helicase family. RecQ subfamily.</text>
</comment>
<evidence type="ECO:0000313" key="19">
    <source>
        <dbReference type="Proteomes" id="UP001153737"/>
    </source>
</evidence>
<dbReference type="GO" id="GO:0003677">
    <property type="term" value="F:DNA binding"/>
    <property type="evidence" value="ECO:0007669"/>
    <property type="project" value="UniProtKB-KW"/>
</dbReference>
<dbReference type="GO" id="GO:0005694">
    <property type="term" value="C:chromosome"/>
    <property type="evidence" value="ECO:0007669"/>
    <property type="project" value="TreeGrafter"/>
</dbReference>
<feature type="region of interest" description="Disordered" evidence="14">
    <location>
        <begin position="176"/>
        <end position="207"/>
    </location>
</feature>
<name>A0A9P0GIU6_PHACE</name>
<dbReference type="SUPFAM" id="SSF52540">
    <property type="entry name" value="P-loop containing nucleoside triphosphate hydrolases"/>
    <property type="match status" value="1"/>
</dbReference>
<dbReference type="Gene3D" id="3.40.50.300">
    <property type="entry name" value="P-loop containing nucleotide triphosphate hydrolases"/>
    <property type="match status" value="2"/>
</dbReference>
<feature type="region of interest" description="Disordered" evidence="14">
    <location>
        <begin position="389"/>
        <end position="574"/>
    </location>
</feature>
<evidence type="ECO:0000256" key="14">
    <source>
        <dbReference type="SAM" id="MobiDB-lite"/>
    </source>
</evidence>
<dbReference type="GO" id="GO:0005634">
    <property type="term" value="C:nucleus"/>
    <property type="evidence" value="ECO:0007669"/>
    <property type="project" value="UniProtKB-SubCell"/>
</dbReference>
<dbReference type="PANTHER" id="PTHR13710:SF108">
    <property type="entry name" value="ATP-DEPENDENT DNA HELICASE Q4"/>
    <property type="match status" value="1"/>
</dbReference>
<feature type="compositionally biased region" description="Basic and acidic residues" evidence="14">
    <location>
        <begin position="389"/>
        <end position="435"/>
    </location>
</feature>
<evidence type="ECO:0000313" key="18">
    <source>
        <dbReference type="EMBL" id="CAH1119560.1"/>
    </source>
</evidence>
<evidence type="ECO:0000259" key="17">
    <source>
        <dbReference type="PROSITE" id="PS51194"/>
    </source>
</evidence>
<dbReference type="CDD" id="cd18018">
    <property type="entry name" value="DEXHc_RecQ4-like"/>
    <property type="match status" value="1"/>
</dbReference>
<dbReference type="InterPro" id="IPR001878">
    <property type="entry name" value="Znf_CCHC"/>
</dbReference>
<evidence type="ECO:0000256" key="6">
    <source>
        <dbReference type="ARBA" id="ARBA00022840"/>
    </source>
</evidence>
<dbReference type="InterPro" id="IPR011545">
    <property type="entry name" value="DEAD/DEAH_box_helicase_dom"/>
</dbReference>
<evidence type="ECO:0000256" key="5">
    <source>
        <dbReference type="ARBA" id="ARBA00022806"/>
    </source>
</evidence>
<keyword evidence="7" id="KW-0238">DNA-binding</keyword>
<dbReference type="GO" id="GO:0016787">
    <property type="term" value="F:hydrolase activity"/>
    <property type="evidence" value="ECO:0007669"/>
    <property type="project" value="UniProtKB-KW"/>
</dbReference>
<dbReference type="EMBL" id="OU896719">
    <property type="protein sequence ID" value="CAH1119560.1"/>
    <property type="molecule type" value="Genomic_DNA"/>
</dbReference>
<dbReference type="GO" id="GO:0005737">
    <property type="term" value="C:cytoplasm"/>
    <property type="evidence" value="ECO:0007669"/>
    <property type="project" value="TreeGrafter"/>
</dbReference>
<dbReference type="SMART" id="SM00487">
    <property type="entry name" value="DEXDc"/>
    <property type="match status" value="1"/>
</dbReference>
<evidence type="ECO:0000259" key="15">
    <source>
        <dbReference type="PROSITE" id="PS50158"/>
    </source>
</evidence>
<dbReference type="InterPro" id="IPR004589">
    <property type="entry name" value="DNA_helicase_ATP-dep_RecQ"/>
</dbReference>
<evidence type="ECO:0000256" key="12">
    <source>
        <dbReference type="ARBA" id="ARBA00049360"/>
    </source>
</evidence>
<feature type="compositionally biased region" description="Basic and acidic residues" evidence="14">
    <location>
        <begin position="565"/>
        <end position="574"/>
    </location>
</feature>
<dbReference type="GO" id="GO:0043138">
    <property type="term" value="F:3'-5' DNA helicase activity"/>
    <property type="evidence" value="ECO:0007669"/>
    <property type="project" value="UniProtKB-EC"/>
</dbReference>
<keyword evidence="13" id="KW-0863">Zinc-finger</keyword>
<comment type="catalytic activity">
    <reaction evidence="12">
        <text>ATP + H2O = ADP + phosphate + H(+)</text>
        <dbReference type="Rhea" id="RHEA:13065"/>
        <dbReference type="ChEBI" id="CHEBI:15377"/>
        <dbReference type="ChEBI" id="CHEBI:15378"/>
        <dbReference type="ChEBI" id="CHEBI:30616"/>
        <dbReference type="ChEBI" id="CHEBI:43474"/>
        <dbReference type="ChEBI" id="CHEBI:456216"/>
    </reaction>
</comment>
<dbReference type="PROSITE" id="PS51194">
    <property type="entry name" value="HELICASE_CTER"/>
    <property type="match status" value="1"/>
</dbReference>
<dbReference type="InterPro" id="IPR001650">
    <property type="entry name" value="Helicase_C-like"/>
</dbReference>
<comment type="catalytic activity">
    <reaction evidence="10">
        <text>Couples ATP hydrolysis with the unwinding of duplex DNA by translocating in the 3'-5' direction.</text>
        <dbReference type="EC" id="5.6.2.4"/>
    </reaction>
</comment>
<dbReference type="PROSITE" id="PS50158">
    <property type="entry name" value="ZF_CCHC"/>
    <property type="match status" value="1"/>
</dbReference>
<protein>
    <recommendedName>
        <fullName evidence="11">DNA 3'-5' helicase</fullName>
        <ecNumber evidence="11">5.6.2.4</ecNumber>
    </recommendedName>
</protein>
<gene>
    <name evidence="18" type="ORF">PHAECO_LOCUS3679</name>
</gene>
<evidence type="ECO:0000256" key="11">
    <source>
        <dbReference type="ARBA" id="ARBA00034808"/>
    </source>
</evidence>
<dbReference type="InterPro" id="IPR036875">
    <property type="entry name" value="Znf_CCHC_sf"/>
</dbReference>
<keyword evidence="13" id="KW-0479">Metal-binding</keyword>